<evidence type="ECO:0000313" key="3">
    <source>
        <dbReference type="EMBL" id="GIM86682.1"/>
    </source>
</evidence>
<evidence type="ECO:0000256" key="2">
    <source>
        <dbReference type="SAM" id="Phobius"/>
    </source>
</evidence>
<proteinExistence type="predicted"/>
<dbReference type="RefSeq" id="WP_012182637.1">
    <property type="nucleotide sequence ID" value="NZ_BOQM01000027.1"/>
</dbReference>
<dbReference type="EMBL" id="BOQM01000027">
    <property type="protein sequence ID" value="GIM86682.1"/>
    <property type="molecule type" value="Genomic_DNA"/>
</dbReference>
<keyword evidence="2" id="KW-0472">Membrane</keyword>
<feature type="transmembrane region" description="Helical" evidence="2">
    <location>
        <begin position="53"/>
        <end position="73"/>
    </location>
</feature>
<feature type="transmembrane region" description="Helical" evidence="2">
    <location>
        <begin position="80"/>
        <end position="103"/>
    </location>
</feature>
<feature type="transmembrane region" description="Helical" evidence="2">
    <location>
        <begin position="156"/>
        <end position="174"/>
    </location>
</feature>
<keyword evidence="2" id="KW-1133">Transmembrane helix</keyword>
<keyword evidence="6" id="KW-1185">Reference proteome</keyword>
<feature type="region of interest" description="Disordered" evidence="1">
    <location>
        <begin position="316"/>
        <end position="337"/>
    </location>
</feature>
<dbReference type="GeneID" id="93773028"/>
<evidence type="ECO:0000313" key="4">
    <source>
        <dbReference type="EMBL" id="TQL38652.1"/>
    </source>
</evidence>
<dbReference type="OMA" id="PHFVGMH"/>
<dbReference type="AlphaFoldDB" id="A0A542XS61"/>
<accession>A0A542XS61</accession>
<dbReference type="Proteomes" id="UP000315983">
    <property type="component" value="Unassembled WGS sequence"/>
</dbReference>
<dbReference type="Proteomes" id="UP000677457">
    <property type="component" value="Unassembled WGS sequence"/>
</dbReference>
<evidence type="ECO:0000256" key="1">
    <source>
        <dbReference type="SAM" id="MobiDB-lite"/>
    </source>
</evidence>
<feature type="transmembrane region" description="Helical" evidence="2">
    <location>
        <begin position="123"/>
        <end position="144"/>
    </location>
</feature>
<feature type="transmembrane region" description="Helical" evidence="2">
    <location>
        <begin position="18"/>
        <end position="38"/>
    </location>
</feature>
<sequence length="337" mass="35877">MGTITTPHRAQTRWHRPLLANAVFMFTVMLVSAVGLLVDDRQLVGEPVWLKPLKFGFAMGVHALVLAWLLGTLSRGRRTGWWLGTVFAVAGVLDVGVVAYAAANGTFSHFNENTDSVARTVQTVFSFGIMPLLLTTFFVAILLLIQRVGDRALTRALRVGLGLALAGMVVALWLSTSSGETPRVVTDANGHQVSMIGAHGIGDPDGNGMPVTHWSTTGGDLRVPHFVGMHAIQGLLLLTAVLGIASNRRAWLRDERVRADIVGAAAFGCTGVFAVVSWQAQRGQSVMHPDLVTTAALAGVVALTLAATATVVVRARRRSRPGTGQRPREDVSALAAR</sequence>
<keyword evidence="2" id="KW-0812">Transmembrane</keyword>
<name>A0A542XS61_SALAC</name>
<feature type="transmembrane region" description="Helical" evidence="2">
    <location>
        <begin position="257"/>
        <end position="279"/>
    </location>
</feature>
<feature type="transmembrane region" description="Helical" evidence="2">
    <location>
        <begin position="226"/>
        <end position="245"/>
    </location>
</feature>
<comment type="caution">
    <text evidence="4">The sequence shown here is derived from an EMBL/GenBank/DDBJ whole genome shotgun (WGS) entry which is preliminary data.</text>
</comment>
<organism evidence="4 5">
    <name type="scientific">Salinispora arenicola</name>
    <dbReference type="NCBI Taxonomy" id="168697"/>
    <lineage>
        <taxon>Bacteria</taxon>
        <taxon>Bacillati</taxon>
        <taxon>Actinomycetota</taxon>
        <taxon>Actinomycetes</taxon>
        <taxon>Micromonosporales</taxon>
        <taxon>Micromonosporaceae</taxon>
        <taxon>Salinispora</taxon>
    </lineage>
</organism>
<reference evidence="4 5" key="1">
    <citation type="submission" date="2019-06" db="EMBL/GenBank/DDBJ databases">
        <title>Sequencing the genomes of 1000 actinobacteria strains.</title>
        <authorList>
            <person name="Klenk H.-P."/>
        </authorList>
    </citation>
    <scope>NUCLEOTIDE SEQUENCE [LARGE SCALE GENOMIC DNA]</scope>
    <source>
        <strain evidence="4 5">DSM 44819</strain>
    </source>
</reference>
<evidence type="ECO:0000313" key="6">
    <source>
        <dbReference type="Proteomes" id="UP000677457"/>
    </source>
</evidence>
<feature type="transmembrane region" description="Helical" evidence="2">
    <location>
        <begin position="291"/>
        <end position="313"/>
    </location>
</feature>
<protein>
    <submittedName>
        <fullName evidence="4">Uncharacterized protein</fullName>
    </submittedName>
</protein>
<gene>
    <name evidence="4" type="ORF">FB564_3855</name>
    <name evidence="3" type="ORF">Sar04_34180</name>
</gene>
<dbReference type="EMBL" id="VFOL01000001">
    <property type="protein sequence ID" value="TQL38652.1"/>
    <property type="molecule type" value="Genomic_DNA"/>
</dbReference>
<reference evidence="3 6" key="2">
    <citation type="submission" date="2021-03" db="EMBL/GenBank/DDBJ databases">
        <title>Whole genome shotgun sequence of Salinispora arenicola NBRC 105043.</title>
        <authorList>
            <person name="Komaki H."/>
            <person name="Tamura T."/>
        </authorList>
    </citation>
    <scope>NUCLEOTIDE SEQUENCE [LARGE SCALE GENOMIC DNA]</scope>
    <source>
        <strain evidence="3 6">NBRC 105043</strain>
    </source>
</reference>
<evidence type="ECO:0000313" key="5">
    <source>
        <dbReference type="Proteomes" id="UP000315983"/>
    </source>
</evidence>